<protein>
    <submittedName>
        <fullName evidence="1">Uncharacterized protein</fullName>
    </submittedName>
</protein>
<comment type="caution">
    <text evidence="1">The sequence shown here is derived from an EMBL/GenBank/DDBJ whole genome shotgun (WGS) entry which is preliminary data.</text>
</comment>
<accession>A0A7W4I8P5</accession>
<dbReference type="EMBL" id="JABEQG010000070">
    <property type="protein sequence ID" value="MBB2158270.1"/>
    <property type="molecule type" value="Genomic_DNA"/>
</dbReference>
<proteinExistence type="predicted"/>
<dbReference type="AlphaFoldDB" id="A0A7W4I8P5"/>
<reference evidence="1 2" key="1">
    <citation type="submission" date="2020-04" db="EMBL/GenBank/DDBJ databases">
        <title>Description of novel Gluconacetobacter.</title>
        <authorList>
            <person name="Sombolestani A."/>
        </authorList>
    </citation>
    <scope>NUCLEOTIDE SEQUENCE [LARGE SCALE GENOMIC DNA]</scope>
    <source>
        <strain evidence="1 2">LMG 7603</strain>
    </source>
</reference>
<gene>
    <name evidence="1" type="ORF">HLH33_18570</name>
</gene>
<evidence type="ECO:0000313" key="2">
    <source>
        <dbReference type="Proteomes" id="UP000550787"/>
    </source>
</evidence>
<name>A0A7W4I8P5_GLUDI</name>
<dbReference type="RefSeq" id="WP_183116649.1">
    <property type="nucleotide sequence ID" value="NZ_JABEQG010000070.1"/>
</dbReference>
<organism evidence="1 2">
    <name type="scientific">Gluconacetobacter diazotrophicus</name>
    <name type="common">Acetobacter diazotrophicus</name>
    <dbReference type="NCBI Taxonomy" id="33996"/>
    <lineage>
        <taxon>Bacteria</taxon>
        <taxon>Pseudomonadati</taxon>
        <taxon>Pseudomonadota</taxon>
        <taxon>Alphaproteobacteria</taxon>
        <taxon>Acetobacterales</taxon>
        <taxon>Acetobacteraceae</taxon>
        <taxon>Gluconacetobacter</taxon>
    </lineage>
</organism>
<dbReference type="Proteomes" id="UP000550787">
    <property type="component" value="Unassembled WGS sequence"/>
</dbReference>
<evidence type="ECO:0000313" key="1">
    <source>
        <dbReference type="EMBL" id="MBB2158270.1"/>
    </source>
</evidence>
<sequence>MVRLNETYIQDILKECIIERGISSLFNYHITCDAVTHPVIDVDQIEEIIIGFTSKLNGVKELIIIDPFIYTEDEKCISLFMKMVSSLSQELKTITIFSNKNASLKKGPIHAALLEKLPHTNSGPP</sequence>